<dbReference type="Proteomes" id="UP000446768">
    <property type="component" value="Unassembled WGS sequence"/>
</dbReference>
<evidence type="ECO:0000259" key="1">
    <source>
        <dbReference type="PROSITE" id="PS50987"/>
    </source>
</evidence>
<dbReference type="SUPFAM" id="SSF46785">
    <property type="entry name" value="Winged helix' DNA-binding domain"/>
    <property type="match status" value="1"/>
</dbReference>
<evidence type="ECO:0000313" key="2">
    <source>
        <dbReference type="EMBL" id="MRV73078.1"/>
    </source>
</evidence>
<reference evidence="2 3" key="1">
    <citation type="submission" date="2019-11" db="EMBL/GenBank/DDBJ databases">
        <title>Novel species isolated from a subtropical stream in China.</title>
        <authorList>
            <person name="Lu H."/>
        </authorList>
    </citation>
    <scope>NUCLEOTIDE SEQUENCE [LARGE SCALE GENOMIC DNA]</scope>
    <source>
        <strain evidence="2 3">FT92W</strain>
    </source>
</reference>
<dbReference type="InterPro" id="IPR052543">
    <property type="entry name" value="HTH_Metal-responsive_Reg"/>
</dbReference>
<dbReference type="RefSeq" id="WP_154375311.1">
    <property type="nucleotide sequence ID" value="NZ_WKJJ01000009.1"/>
</dbReference>
<dbReference type="GO" id="GO:0003677">
    <property type="term" value="F:DNA binding"/>
    <property type="evidence" value="ECO:0007669"/>
    <property type="project" value="TreeGrafter"/>
</dbReference>
<dbReference type="InterPro" id="IPR036390">
    <property type="entry name" value="WH_DNA-bd_sf"/>
</dbReference>
<dbReference type="EMBL" id="WKJJ01000009">
    <property type="protein sequence ID" value="MRV73078.1"/>
    <property type="molecule type" value="Genomic_DNA"/>
</dbReference>
<dbReference type="NCBIfam" id="NF033788">
    <property type="entry name" value="HTH_metalloreg"/>
    <property type="match status" value="1"/>
</dbReference>
<dbReference type="GO" id="GO:0003700">
    <property type="term" value="F:DNA-binding transcription factor activity"/>
    <property type="evidence" value="ECO:0007669"/>
    <property type="project" value="InterPro"/>
</dbReference>
<dbReference type="InterPro" id="IPR036388">
    <property type="entry name" value="WH-like_DNA-bd_sf"/>
</dbReference>
<organism evidence="2 3">
    <name type="scientific">Pseudoduganella rivuli</name>
    <dbReference type="NCBI Taxonomy" id="2666085"/>
    <lineage>
        <taxon>Bacteria</taxon>
        <taxon>Pseudomonadati</taxon>
        <taxon>Pseudomonadota</taxon>
        <taxon>Betaproteobacteria</taxon>
        <taxon>Burkholderiales</taxon>
        <taxon>Oxalobacteraceae</taxon>
        <taxon>Telluria group</taxon>
        <taxon>Pseudoduganella</taxon>
    </lineage>
</organism>
<dbReference type="GO" id="GO:0046686">
    <property type="term" value="P:response to cadmium ion"/>
    <property type="evidence" value="ECO:0007669"/>
    <property type="project" value="TreeGrafter"/>
</dbReference>
<dbReference type="GO" id="GO:0097063">
    <property type="term" value="F:cadmium ion sensor activity"/>
    <property type="evidence" value="ECO:0007669"/>
    <property type="project" value="TreeGrafter"/>
</dbReference>
<dbReference type="GO" id="GO:0032791">
    <property type="term" value="F:lead ion binding"/>
    <property type="evidence" value="ECO:0007669"/>
    <property type="project" value="TreeGrafter"/>
</dbReference>
<dbReference type="PANTHER" id="PTHR39168">
    <property type="entry name" value="TRANSCRIPTIONAL REGULATOR-RELATED"/>
    <property type="match status" value="1"/>
</dbReference>
<keyword evidence="3" id="KW-1185">Reference proteome</keyword>
<proteinExistence type="predicted"/>
<dbReference type="CDD" id="cd00090">
    <property type="entry name" value="HTH_ARSR"/>
    <property type="match status" value="1"/>
</dbReference>
<dbReference type="Pfam" id="PF01022">
    <property type="entry name" value="HTH_5"/>
    <property type="match status" value="1"/>
</dbReference>
<dbReference type="AlphaFoldDB" id="A0A7X2INM3"/>
<dbReference type="InterPro" id="IPR001845">
    <property type="entry name" value="HTH_ArsR_DNA-bd_dom"/>
</dbReference>
<sequence>MDAAEPGGADGRLARIAGAIAEPARARMLCSLLDGHARTATELSAVAEVSPSTASAHLARLKEEHLVRQLAQGRHRYYQLADAQVATALEALLVVAGVPRPRFQPSTPDRLRRARTCYDHMAGQVAVQLHDRLAEQGWLRDEADGYALTASGEQGCSALGIDVAALRRSRRRFACACLDWSERKPHIGGALGAALLQLALKKGWVEQDLDSRALAIAPQGEKRMLAAVGA</sequence>
<gene>
    <name evidence="2" type="ORF">GJ700_15320</name>
</gene>
<comment type="caution">
    <text evidence="2">The sequence shown here is derived from an EMBL/GenBank/DDBJ whole genome shotgun (WGS) entry which is preliminary data.</text>
</comment>
<dbReference type="GO" id="GO:0010288">
    <property type="term" value="P:response to lead ion"/>
    <property type="evidence" value="ECO:0007669"/>
    <property type="project" value="TreeGrafter"/>
</dbReference>
<evidence type="ECO:0000313" key="3">
    <source>
        <dbReference type="Proteomes" id="UP000446768"/>
    </source>
</evidence>
<dbReference type="Gene3D" id="1.10.10.10">
    <property type="entry name" value="Winged helix-like DNA-binding domain superfamily/Winged helix DNA-binding domain"/>
    <property type="match status" value="1"/>
</dbReference>
<dbReference type="PANTHER" id="PTHR39168:SF1">
    <property type="entry name" value="TRANSCRIPTIONAL REGULATORY PROTEIN"/>
    <property type="match status" value="1"/>
</dbReference>
<feature type="domain" description="HTH arsR-type" evidence="1">
    <location>
        <begin position="5"/>
        <end position="100"/>
    </location>
</feature>
<accession>A0A7X2INM3</accession>
<dbReference type="PROSITE" id="PS50987">
    <property type="entry name" value="HTH_ARSR_2"/>
    <property type="match status" value="1"/>
</dbReference>
<dbReference type="SMART" id="SM00418">
    <property type="entry name" value="HTH_ARSR"/>
    <property type="match status" value="1"/>
</dbReference>
<protein>
    <submittedName>
        <fullName evidence="2">Metalloregulator ArsR/SmtB family transcription factor</fullName>
    </submittedName>
</protein>
<name>A0A7X2INM3_9BURK</name>
<dbReference type="InterPro" id="IPR011991">
    <property type="entry name" value="ArsR-like_HTH"/>
</dbReference>